<evidence type="ECO:0000256" key="4">
    <source>
        <dbReference type="SAM" id="MobiDB-lite"/>
    </source>
</evidence>
<dbReference type="HOGENOM" id="CLU_247524_0_0_1"/>
<keyword evidence="7" id="KW-1185">Reference proteome</keyword>
<sequence>MATSSESVNQLKDDGTEEMDVDDYIGGGSGGGGEALIGMKTVEAPDDGSNCPICLDGGGGGGEKTTTEAWVETPCAHRFHSRCLESWAQVKLGTCPMCRRELTAAAAAATTTAGEDVHVLVADPMVADPLLARSVRVVSVTHVQPEQTAGEMPPAAGESGDDGDDVVRLSFYDVMFVSMMPIQRLFFYEGAALPPFPSLVGSLRSSLAAALAAFLPLAGKLTFRAALGDVVLDYSAAAVPPGVKFVEAEYGSSDEISAFDAMRRLAGDVEHNVEAFMELVPELEVEQLPAPVLAVQVTRPAFRNDDGDDAVGVVAVGVSVHHAVADGQSLWQFMKAWSAAAMVGSPAAPGLLPPTFDRALIRHPRSEELASKFLQLSSPTLPEVKLSRVAADVIKGQRTRTFLLRADQIGSLKRRISRRIAAGEPPRETASPVTAYVAIASLVWTSVVRAKPHDAADEAYLMVTADCRRRLRPPIDPGYFGNCVAACYARANVGALRRGGGDNGGDDEGLARAAAAIGAAIREQLEDPLGGDIEGWLQFHLSLPAARLTAVGSSHRFMAYETDLGWGAPSRVELVSPFARELVMLLGAAGGGVQVSVSLDEAHMDAFETSWMSTLVRVLAVSHVHPDEAAVGAAWPPPNTVELSFLDSFQVARGAIQRLLFYEGDDLPPFQSIVGALQSSLAAALPVFLPLAGKLAYLPESGDVVIDYSPDAVSPGVRFVEAEYSGSVDDMRRLAGDDEHQIEAFLQLVPELEVSMLPAPLLAVQVTRPRDDNVGGGGAGGAVAVGVAIHHGVADGQSVWQFIKAWAAAARGGSPAAGPGLVPPTFDRSMIRHPKVDGHQLSRTFLHKMSPALPVVTPLPMGVDMSQQRRRTFLLNAGEIESLKQRISESDAGREQLRNRLSTYVAISSLAWTSIVRAKSLDAADKVYFMVSADCRRRLRPPADEGYFGNCVTTCVAKAISGDLSAGSDDGLAGLARAAAAIQRAIREGLEVPFGNSERWLEGAPSRAELATVYGDEVVMMLGAADGGVQVSVVLRRALMDAFATNFQLMVGSSMSSLVRVLVVSHVLPDEVAAGGAWPPPPPHVVELSFLDNLQVSKAAIQRLFFYDGGSLPPFESVVRSLQSSLAAVLAVFLPLAGKLAYLPEPGDVVIDYSPDAVSPGVKFVEAEYSGSVDDMRRLASDDEHHTEAFLQLVPELEVSMLPAPLLAVQVTRPRDDHAGGGGGAVAVGVAIHHGVADGQSVWQFIKAWAAAARGGSPAGQGLVPPTFDRSRIRHPTADSHELAHTILHKMSPALPVVTPRSKPADMAQQRRRTFLLSAGEIHETGGELLHNRLSTYVAISSLAWTSIVRAKCGALDAADDDVYFMVSADCRRRLRPPADEGYFGNCIAIAIARASAGELLDDDGLAGLARAAAAIQAAIRDELELEDPVGGAERWAERLAAIPRGRLTAAGSSHRFMAYETDFGWGAPSRVELVTVYGNELVAMLGGAADGGVQVSVVLGARAHGRVRGQLPAAGGGVSKLNSVA</sequence>
<feature type="domain" description="RING-type" evidence="5">
    <location>
        <begin position="51"/>
        <end position="99"/>
    </location>
</feature>
<dbReference type="GO" id="GO:0050734">
    <property type="term" value="F:hydroxycinnamoyltransferase activity"/>
    <property type="evidence" value="ECO:0007669"/>
    <property type="project" value="UniProtKB-ARBA"/>
</dbReference>
<dbReference type="InterPro" id="IPR023213">
    <property type="entry name" value="CAT-like_dom_sf"/>
</dbReference>
<keyword evidence="2" id="KW-0012">Acyltransferase</keyword>
<dbReference type="PANTHER" id="PTHR31625">
    <property type="match status" value="1"/>
</dbReference>
<dbReference type="Proteomes" id="UP000026960">
    <property type="component" value="Chromosome 6"/>
</dbReference>
<reference evidence="6" key="2">
    <citation type="submission" date="2015-03" db="UniProtKB">
        <authorList>
            <consortium name="EnsemblPlants"/>
        </authorList>
    </citation>
    <scope>IDENTIFICATION</scope>
</reference>
<dbReference type="InterPro" id="IPR001841">
    <property type="entry name" value="Znf_RING"/>
</dbReference>
<keyword evidence="3" id="KW-0479">Metal-binding</keyword>
<evidence type="ECO:0000313" key="6">
    <source>
        <dbReference type="EnsemblPlants" id="OBART06G03030.1"/>
    </source>
</evidence>
<protein>
    <recommendedName>
        <fullName evidence="5">RING-type domain-containing protein</fullName>
    </recommendedName>
</protein>
<dbReference type="PROSITE" id="PS50089">
    <property type="entry name" value="ZF_RING_2"/>
    <property type="match status" value="1"/>
</dbReference>
<evidence type="ECO:0000313" key="7">
    <source>
        <dbReference type="Proteomes" id="UP000026960"/>
    </source>
</evidence>
<dbReference type="EnsemblPlants" id="OBART06G03030.1">
    <property type="protein sequence ID" value="OBART06G03030.1"/>
    <property type="gene ID" value="OBART06G03030"/>
</dbReference>
<dbReference type="SMART" id="SM00184">
    <property type="entry name" value="RING"/>
    <property type="match status" value="1"/>
</dbReference>
<evidence type="ECO:0000256" key="2">
    <source>
        <dbReference type="ARBA" id="ARBA00023315"/>
    </source>
</evidence>
<dbReference type="InterPro" id="IPR013083">
    <property type="entry name" value="Znf_RING/FYVE/PHD"/>
</dbReference>
<keyword evidence="3" id="KW-0863">Zinc-finger</keyword>
<evidence type="ECO:0000256" key="1">
    <source>
        <dbReference type="ARBA" id="ARBA00022679"/>
    </source>
</evidence>
<name>A0A0D3GCS1_9ORYZ</name>
<keyword evidence="3" id="KW-0862">Zinc</keyword>
<dbReference type="Gene3D" id="3.30.40.10">
    <property type="entry name" value="Zinc/RING finger domain, C3HC4 (zinc finger)"/>
    <property type="match status" value="1"/>
</dbReference>
<evidence type="ECO:0000259" key="5">
    <source>
        <dbReference type="PROSITE" id="PS50089"/>
    </source>
</evidence>
<dbReference type="eggNOG" id="KOG0800">
    <property type="taxonomic scope" value="Eukaryota"/>
</dbReference>
<dbReference type="SUPFAM" id="SSF52777">
    <property type="entry name" value="CoA-dependent acyltransferases"/>
    <property type="match status" value="3"/>
</dbReference>
<feature type="compositionally biased region" description="Polar residues" evidence="4">
    <location>
        <begin position="1"/>
        <end position="10"/>
    </location>
</feature>
<dbReference type="GO" id="GO:0008270">
    <property type="term" value="F:zinc ion binding"/>
    <property type="evidence" value="ECO:0007669"/>
    <property type="project" value="UniProtKB-KW"/>
</dbReference>
<feature type="region of interest" description="Disordered" evidence="4">
    <location>
        <begin position="1"/>
        <end position="20"/>
    </location>
</feature>
<accession>A0A0D3GCS1</accession>
<evidence type="ECO:0000256" key="3">
    <source>
        <dbReference type="PROSITE-ProRule" id="PRU00175"/>
    </source>
</evidence>
<dbReference type="Gene3D" id="3.30.559.10">
    <property type="entry name" value="Chloramphenicol acetyltransferase-like domain"/>
    <property type="match status" value="6"/>
</dbReference>
<reference evidence="6" key="1">
    <citation type="journal article" date="2009" name="Rice">
        <title>De Novo Next Generation Sequencing of Plant Genomes.</title>
        <authorList>
            <person name="Rounsley S."/>
            <person name="Marri P.R."/>
            <person name="Yu Y."/>
            <person name="He R."/>
            <person name="Sisneros N."/>
            <person name="Goicoechea J.L."/>
            <person name="Lee S.J."/>
            <person name="Angelova A."/>
            <person name="Kudrna D."/>
            <person name="Luo M."/>
            <person name="Affourtit J."/>
            <person name="Desany B."/>
            <person name="Knight J."/>
            <person name="Niazi F."/>
            <person name="Egholm M."/>
            <person name="Wing R.A."/>
        </authorList>
    </citation>
    <scope>NUCLEOTIDE SEQUENCE [LARGE SCALE GENOMIC DNA]</scope>
    <source>
        <strain evidence="6">cv. IRGC 105608</strain>
    </source>
</reference>
<dbReference type="Gramene" id="OBART06G03030.1">
    <property type="protein sequence ID" value="OBART06G03030.1"/>
    <property type="gene ID" value="OBART06G03030"/>
</dbReference>
<dbReference type="Pfam" id="PF02458">
    <property type="entry name" value="Transferase"/>
    <property type="match status" value="3"/>
</dbReference>
<dbReference type="Pfam" id="PF13639">
    <property type="entry name" value="zf-RING_2"/>
    <property type="match status" value="1"/>
</dbReference>
<dbReference type="InterPro" id="IPR051504">
    <property type="entry name" value="Plant_metabolite_acyltrans"/>
</dbReference>
<proteinExistence type="predicted"/>
<dbReference type="SUPFAM" id="SSF57850">
    <property type="entry name" value="RING/U-box"/>
    <property type="match status" value="1"/>
</dbReference>
<keyword evidence="1" id="KW-0808">Transferase</keyword>
<dbReference type="PaxDb" id="65489-OBART06G03030.1"/>
<organism evidence="6">
    <name type="scientific">Oryza barthii</name>
    <dbReference type="NCBI Taxonomy" id="65489"/>
    <lineage>
        <taxon>Eukaryota</taxon>
        <taxon>Viridiplantae</taxon>
        <taxon>Streptophyta</taxon>
        <taxon>Embryophyta</taxon>
        <taxon>Tracheophyta</taxon>
        <taxon>Spermatophyta</taxon>
        <taxon>Magnoliopsida</taxon>
        <taxon>Liliopsida</taxon>
        <taxon>Poales</taxon>
        <taxon>Poaceae</taxon>
        <taxon>BOP clade</taxon>
        <taxon>Oryzoideae</taxon>
        <taxon>Oryzeae</taxon>
        <taxon>Oryzinae</taxon>
        <taxon>Oryza</taxon>
    </lineage>
</organism>